<dbReference type="PANTHER" id="PTHR39444">
    <property type="entry name" value="SITE-SPECIFIC DNA-METHYLTRANSFERASE (ADENINE-SPECIFIC)"/>
    <property type="match status" value="1"/>
</dbReference>
<organism evidence="2 3">
    <name type="scientific">Chrysophaeum taylorii</name>
    <dbReference type="NCBI Taxonomy" id="2483200"/>
    <lineage>
        <taxon>Eukaryota</taxon>
        <taxon>Sar</taxon>
        <taxon>Stramenopiles</taxon>
        <taxon>Ochrophyta</taxon>
        <taxon>Pelagophyceae</taxon>
        <taxon>Pelagomonadales</taxon>
        <taxon>Pelagomonadaceae</taxon>
        <taxon>Chrysophaeum</taxon>
    </lineage>
</organism>
<evidence type="ECO:0000256" key="1">
    <source>
        <dbReference type="SAM" id="MobiDB-lite"/>
    </source>
</evidence>
<comment type="caution">
    <text evidence="2">The sequence shown here is derived from an EMBL/GenBank/DDBJ whole genome shotgun (WGS) entry which is preliminary data.</text>
</comment>
<accession>A0AAD7UHI6</accession>
<feature type="region of interest" description="Disordered" evidence="1">
    <location>
        <begin position="1"/>
        <end position="31"/>
    </location>
</feature>
<dbReference type="InterPro" id="IPR002052">
    <property type="entry name" value="DNA_methylase_N6_adenine_CS"/>
</dbReference>
<gene>
    <name evidence="2" type="ORF">CTAYLR_000505</name>
</gene>
<dbReference type="PROSITE" id="PS00092">
    <property type="entry name" value="N6_MTASE"/>
    <property type="match status" value="1"/>
</dbReference>
<dbReference type="EMBL" id="JAQMWT010000317">
    <property type="protein sequence ID" value="KAJ8605155.1"/>
    <property type="molecule type" value="Genomic_DNA"/>
</dbReference>
<reference evidence="2" key="1">
    <citation type="submission" date="2023-01" db="EMBL/GenBank/DDBJ databases">
        <title>Metagenome sequencing of chrysophaentin producing Chrysophaeum taylorii.</title>
        <authorList>
            <person name="Davison J."/>
            <person name="Bewley C."/>
        </authorList>
    </citation>
    <scope>NUCLEOTIDE SEQUENCE</scope>
    <source>
        <strain evidence="2">NIES-1699</strain>
    </source>
</reference>
<proteinExistence type="predicted"/>
<evidence type="ECO:0000313" key="3">
    <source>
        <dbReference type="Proteomes" id="UP001230188"/>
    </source>
</evidence>
<dbReference type="AlphaFoldDB" id="A0AAD7UHI6"/>
<name>A0AAD7UHI6_9STRA</name>
<protein>
    <submittedName>
        <fullName evidence="2">Uncharacterized protein</fullName>
    </submittedName>
</protein>
<dbReference type="PANTHER" id="PTHR39444:SF3">
    <property type="entry name" value="SITE-SPECIFIC DNA-METHYLTRANSFERASE (ADENINE-SPECIFIC)"/>
    <property type="match status" value="1"/>
</dbReference>
<dbReference type="GO" id="GO:0032259">
    <property type="term" value="P:methylation"/>
    <property type="evidence" value="ECO:0007669"/>
    <property type="project" value="InterPro"/>
</dbReference>
<keyword evidence="3" id="KW-1185">Reference proteome</keyword>
<evidence type="ECO:0000313" key="2">
    <source>
        <dbReference type="EMBL" id="KAJ8605155.1"/>
    </source>
</evidence>
<feature type="compositionally biased region" description="Basic residues" evidence="1">
    <location>
        <begin position="1"/>
        <end position="25"/>
    </location>
</feature>
<dbReference type="GO" id="GO:0008168">
    <property type="term" value="F:methyltransferase activity"/>
    <property type="evidence" value="ECO:0007669"/>
    <property type="project" value="InterPro"/>
</dbReference>
<dbReference type="Proteomes" id="UP001230188">
    <property type="component" value="Unassembled WGS sequence"/>
</dbReference>
<sequence length="250" mass="28660">MARHKKQRTKHRQHVTALVSKKKKKKNDEEIISPADETPCVAFAADPDDHCETPSEAYADVAPALEWLASRCGKTRGTVHLYDPYWCAGGVKSRLGELGFERVANDNVDCYATWDDREYDVLVTNPPYSGDHIARLARYCAVPGCKWLWLVPEWTHKKEEFVAALDGRVPLYLSPEKRYVYAPPPNMRAKKRSDTHKKTAPFHSIWICWAGTQPQTDALASWWKATQRSDGALRVARSRSQLRDLRRRKK</sequence>
<dbReference type="GO" id="GO:0003676">
    <property type="term" value="F:nucleic acid binding"/>
    <property type="evidence" value="ECO:0007669"/>
    <property type="project" value="InterPro"/>
</dbReference>